<dbReference type="AlphaFoldDB" id="A0A445HMJ1"/>
<keyword evidence="2" id="KW-1185">Reference proteome</keyword>
<evidence type="ECO:0000313" key="1">
    <source>
        <dbReference type="EMBL" id="RZB74929.1"/>
    </source>
</evidence>
<reference evidence="1 2" key="1">
    <citation type="submission" date="2018-09" db="EMBL/GenBank/DDBJ databases">
        <title>A high-quality reference genome of wild soybean provides a powerful tool to mine soybean genomes.</title>
        <authorList>
            <person name="Xie M."/>
            <person name="Chung C.Y.L."/>
            <person name="Li M.-W."/>
            <person name="Wong F.-L."/>
            <person name="Chan T.-F."/>
            <person name="Lam H.-M."/>
        </authorList>
    </citation>
    <scope>NUCLEOTIDE SEQUENCE [LARGE SCALE GENOMIC DNA]</scope>
    <source>
        <strain evidence="2">cv. W05</strain>
        <tissue evidence="1">Hypocotyl of etiolated seedlings</tissue>
    </source>
</reference>
<proteinExistence type="predicted"/>
<feature type="non-terminal residue" evidence="1">
    <location>
        <position position="105"/>
    </location>
</feature>
<accession>A0A445HMJ1</accession>
<protein>
    <submittedName>
        <fullName evidence="1">Uncharacterized protein</fullName>
    </submittedName>
</protein>
<dbReference type="EMBL" id="QZWG01000012">
    <property type="protein sequence ID" value="RZB74929.1"/>
    <property type="molecule type" value="Genomic_DNA"/>
</dbReference>
<sequence>LTSGRQMLFWLSTKSSLHLYQYEHAYQHLSSVLAGNILVSYCTMHCGCGESFNSSNRASKDLHLVGASMPVIGVHAWGKVAHFVTPFNYDNLEENHAALNGFFLL</sequence>
<comment type="caution">
    <text evidence="1">The sequence shown here is derived from an EMBL/GenBank/DDBJ whole genome shotgun (WGS) entry which is preliminary data.</text>
</comment>
<feature type="non-terminal residue" evidence="1">
    <location>
        <position position="1"/>
    </location>
</feature>
<gene>
    <name evidence="1" type="ORF">D0Y65_033722</name>
</gene>
<evidence type="ECO:0000313" key="2">
    <source>
        <dbReference type="Proteomes" id="UP000289340"/>
    </source>
</evidence>
<dbReference type="Proteomes" id="UP000289340">
    <property type="component" value="Chromosome 12"/>
</dbReference>
<name>A0A445HMJ1_GLYSO</name>
<organism evidence="1 2">
    <name type="scientific">Glycine soja</name>
    <name type="common">Wild soybean</name>
    <dbReference type="NCBI Taxonomy" id="3848"/>
    <lineage>
        <taxon>Eukaryota</taxon>
        <taxon>Viridiplantae</taxon>
        <taxon>Streptophyta</taxon>
        <taxon>Embryophyta</taxon>
        <taxon>Tracheophyta</taxon>
        <taxon>Spermatophyta</taxon>
        <taxon>Magnoliopsida</taxon>
        <taxon>eudicotyledons</taxon>
        <taxon>Gunneridae</taxon>
        <taxon>Pentapetalae</taxon>
        <taxon>rosids</taxon>
        <taxon>fabids</taxon>
        <taxon>Fabales</taxon>
        <taxon>Fabaceae</taxon>
        <taxon>Papilionoideae</taxon>
        <taxon>50 kb inversion clade</taxon>
        <taxon>NPAAA clade</taxon>
        <taxon>indigoferoid/millettioid clade</taxon>
        <taxon>Phaseoleae</taxon>
        <taxon>Glycine</taxon>
        <taxon>Glycine subgen. Soja</taxon>
    </lineage>
</organism>